<proteinExistence type="predicted"/>
<dbReference type="InterPro" id="IPR045155">
    <property type="entry name" value="Beta-lactam_cat"/>
</dbReference>
<dbReference type="GO" id="GO:0008800">
    <property type="term" value="F:beta-lactamase activity"/>
    <property type="evidence" value="ECO:0007669"/>
    <property type="project" value="InterPro"/>
</dbReference>
<organism evidence="3 4">
    <name type="scientific">Micromonospora yangpuensis</name>
    <dbReference type="NCBI Taxonomy" id="683228"/>
    <lineage>
        <taxon>Bacteria</taxon>
        <taxon>Bacillati</taxon>
        <taxon>Actinomycetota</taxon>
        <taxon>Actinomycetes</taxon>
        <taxon>Micromonosporales</taxon>
        <taxon>Micromonosporaceae</taxon>
        <taxon>Micromonospora</taxon>
    </lineage>
</organism>
<dbReference type="Pfam" id="PF13354">
    <property type="entry name" value="Beta-lactamase2"/>
    <property type="match status" value="1"/>
</dbReference>
<dbReference type="PRINTS" id="PR00118">
    <property type="entry name" value="BLACTAMASEA"/>
</dbReference>
<dbReference type="InterPro" id="IPR012338">
    <property type="entry name" value="Beta-lactam/transpept-like"/>
</dbReference>
<keyword evidence="4" id="KW-1185">Reference proteome</keyword>
<evidence type="ECO:0000313" key="4">
    <source>
        <dbReference type="Proteomes" id="UP000198937"/>
    </source>
</evidence>
<feature type="domain" description="Beta-lactamase class A catalytic" evidence="2">
    <location>
        <begin position="55"/>
        <end position="269"/>
    </location>
</feature>
<reference evidence="3 4" key="1">
    <citation type="submission" date="2016-06" db="EMBL/GenBank/DDBJ databases">
        <authorList>
            <person name="Kjaerup R.B."/>
            <person name="Dalgaard T.S."/>
            <person name="Juul-Madsen H.R."/>
        </authorList>
    </citation>
    <scope>NUCLEOTIDE SEQUENCE [LARGE SCALE GENOMIC DNA]</scope>
    <source>
        <strain evidence="3 4">DSM 45577</strain>
    </source>
</reference>
<evidence type="ECO:0000256" key="1">
    <source>
        <dbReference type="SAM" id="MobiDB-lite"/>
    </source>
</evidence>
<gene>
    <name evidence="3" type="ORF">GA0070617_0770</name>
</gene>
<dbReference type="STRING" id="683228.GA0070617_0770"/>
<dbReference type="NCBIfam" id="NF033103">
    <property type="entry name" value="bla_class_A"/>
    <property type="match status" value="1"/>
</dbReference>
<dbReference type="Gene3D" id="3.40.710.10">
    <property type="entry name" value="DD-peptidase/beta-lactamase superfamily"/>
    <property type="match status" value="1"/>
</dbReference>
<evidence type="ECO:0000313" key="3">
    <source>
        <dbReference type="EMBL" id="SCL48084.1"/>
    </source>
</evidence>
<accession>A0A1C6U248</accession>
<evidence type="ECO:0000259" key="2">
    <source>
        <dbReference type="Pfam" id="PF13354"/>
    </source>
</evidence>
<protein>
    <submittedName>
        <fullName evidence="3">Beta-lactamase class A</fullName>
    </submittedName>
</protein>
<sequence>MSSVLVAVLLSGCGTGPVASSPVPTNAISGSTVEVSTSENRHFSELERQFGARLGVYAIDTGTGRTVTHRADERFAHASTFKALLAGVLLRRLSDADLRRVIRYTEADLLEWAPITSKHVATGMSIEDLIAANVQYSDNTAANLLLEEIGGPKGLQRELRKIGDRTTNTNRNEPTLNEATPGDPRDTSTPRALATDLRAFALGDVLPAPRRQKLIDLLIGNTTGDPYIRAGIPAGWQVGDKTGSGGYGTRNDIAVVWPPTGAPLIIAVLSDRGVPDAPSADTLIAEATEAVVATLR</sequence>
<dbReference type="AlphaFoldDB" id="A0A1C6U248"/>
<feature type="compositionally biased region" description="Polar residues" evidence="1">
    <location>
        <begin position="165"/>
        <end position="178"/>
    </location>
</feature>
<name>A0A1C6U248_9ACTN</name>
<dbReference type="GO" id="GO:0046677">
    <property type="term" value="P:response to antibiotic"/>
    <property type="evidence" value="ECO:0007669"/>
    <property type="project" value="InterPro"/>
</dbReference>
<dbReference type="Proteomes" id="UP000198937">
    <property type="component" value="Unassembled WGS sequence"/>
</dbReference>
<dbReference type="EMBL" id="FMIA01000002">
    <property type="protein sequence ID" value="SCL48084.1"/>
    <property type="molecule type" value="Genomic_DNA"/>
</dbReference>
<feature type="region of interest" description="Disordered" evidence="1">
    <location>
        <begin position="162"/>
        <end position="189"/>
    </location>
</feature>
<dbReference type="PANTHER" id="PTHR35333:SF3">
    <property type="entry name" value="BETA-LACTAMASE-TYPE TRANSPEPTIDASE FOLD CONTAINING PROTEIN"/>
    <property type="match status" value="1"/>
</dbReference>
<dbReference type="InterPro" id="IPR000871">
    <property type="entry name" value="Beta-lactam_class-A"/>
</dbReference>
<dbReference type="SUPFAM" id="SSF56601">
    <property type="entry name" value="beta-lactamase/transpeptidase-like"/>
    <property type="match status" value="1"/>
</dbReference>
<dbReference type="PANTHER" id="PTHR35333">
    <property type="entry name" value="BETA-LACTAMASE"/>
    <property type="match status" value="1"/>
</dbReference>
<dbReference type="GO" id="GO:0030655">
    <property type="term" value="P:beta-lactam antibiotic catabolic process"/>
    <property type="evidence" value="ECO:0007669"/>
    <property type="project" value="InterPro"/>
</dbReference>